<dbReference type="EMBL" id="GFDL01006608">
    <property type="protein sequence ID" value="JAV28437.1"/>
    <property type="molecule type" value="Transcribed_RNA"/>
</dbReference>
<dbReference type="SUPFAM" id="SSF48726">
    <property type="entry name" value="Immunoglobulin"/>
    <property type="match status" value="2"/>
</dbReference>
<feature type="region of interest" description="Disordered" evidence="1">
    <location>
        <begin position="70"/>
        <end position="104"/>
    </location>
</feature>
<evidence type="ECO:0000259" key="2">
    <source>
        <dbReference type="PROSITE" id="PS50835"/>
    </source>
</evidence>
<dbReference type="InterPro" id="IPR013783">
    <property type="entry name" value="Ig-like_fold"/>
</dbReference>
<dbReference type="PANTHER" id="PTHR23279">
    <property type="entry name" value="DEFECTIVE PROBOSCIS EXTENSION RESPONSE DPR -RELATED"/>
    <property type="match status" value="1"/>
</dbReference>
<dbReference type="InterPro" id="IPR013106">
    <property type="entry name" value="Ig_V-set"/>
</dbReference>
<dbReference type="Pfam" id="PF13927">
    <property type="entry name" value="Ig_3"/>
    <property type="match status" value="1"/>
</dbReference>
<protein>
    <submittedName>
        <fullName evidence="3">Putative defective proboscis extension response</fullName>
    </submittedName>
</protein>
<evidence type="ECO:0000256" key="1">
    <source>
        <dbReference type="SAM" id="MobiDB-lite"/>
    </source>
</evidence>
<dbReference type="InterPro" id="IPR003598">
    <property type="entry name" value="Ig_sub2"/>
</dbReference>
<dbReference type="AlphaFoldDB" id="A0A1Q3FLL3"/>
<dbReference type="InterPro" id="IPR037448">
    <property type="entry name" value="Zig-8"/>
</dbReference>
<dbReference type="GO" id="GO:0032589">
    <property type="term" value="C:neuron projection membrane"/>
    <property type="evidence" value="ECO:0007669"/>
    <property type="project" value="TreeGrafter"/>
</dbReference>
<dbReference type="FunFam" id="2.60.40.10:FF:000129">
    <property type="entry name" value="CLUMA_CG018772, isoform A"/>
    <property type="match status" value="1"/>
</dbReference>
<dbReference type="CDD" id="cd00096">
    <property type="entry name" value="Ig"/>
    <property type="match status" value="1"/>
</dbReference>
<dbReference type="InterPro" id="IPR036179">
    <property type="entry name" value="Ig-like_dom_sf"/>
</dbReference>
<accession>A0A1Q3FLL3</accession>
<dbReference type="Gene3D" id="2.60.40.10">
    <property type="entry name" value="Immunoglobulins"/>
    <property type="match status" value="2"/>
</dbReference>
<dbReference type="InterPro" id="IPR003599">
    <property type="entry name" value="Ig_sub"/>
</dbReference>
<reference evidence="3" key="1">
    <citation type="submission" date="2017-01" db="EMBL/GenBank/DDBJ databases">
        <title>A deep insight into the sialotranscriptome of adult male and female Cluex tarsalis mosquitoes.</title>
        <authorList>
            <person name="Ribeiro J.M."/>
            <person name="Moreira F."/>
            <person name="Bernard K.A."/>
            <person name="Calvo E."/>
        </authorList>
    </citation>
    <scope>NUCLEOTIDE SEQUENCE</scope>
    <source>
        <strain evidence="3">Kern County</strain>
        <tissue evidence="3">Salivary glands</tissue>
    </source>
</reference>
<dbReference type="InterPro" id="IPR007110">
    <property type="entry name" value="Ig-like_dom"/>
</dbReference>
<dbReference type="SMART" id="SM00409">
    <property type="entry name" value="IG"/>
    <property type="match status" value="2"/>
</dbReference>
<organism evidence="3">
    <name type="scientific">Culex tarsalis</name>
    <name type="common">Encephalitis mosquito</name>
    <dbReference type="NCBI Taxonomy" id="7177"/>
    <lineage>
        <taxon>Eukaryota</taxon>
        <taxon>Metazoa</taxon>
        <taxon>Ecdysozoa</taxon>
        <taxon>Arthropoda</taxon>
        <taxon>Hexapoda</taxon>
        <taxon>Insecta</taxon>
        <taxon>Pterygota</taxon>
        <taxon>Neoptera</taxon>
        <taxon>Endopterygota</taxon>
        <taxon>Diptera</taxon>
        <taxon>Nematocera</taxon>
        <taxon>Culicoidea</taxon>
        <taxon>Culicidae</taxon>
        <taxon>Culicinae</taxon>
        <taxon>Culicini</taxon>
        <taxon>Culex</taxon>
        <taxon>Culex</taxon>
    </lineage>
</organism>
<feature type="domain" description="Ig-like" evidence="2">
    <location>
        <begin position="123"/>
        <end position="210"/>
    </location>
</feature>
<sequence length="411" mass="44341">MKSKKRGSSNEQSSPFELPGLCRVLYPMVLLSVYLVDLVGQVEASSAVAATVPDRQQHTGVSFSARVEQHNSNRKEAGMKGITSPSVGPGGHSQAAAAGDAGAVPDEDTPYTAAILGTADNKPYFDDVSPRNVTTVVDDMAVLKCRVKHKGNRTVSWMRKKDLHILTSSTHTYTGDQRFSVHHPPDSDDWDLRISYAQPRDSGIYECQVNTEPKINLAVFLHVTAARAKILGSQEAHVRKGSTISLSCVVNFHAPSITWYHGTSVVNFDSARGGISLETEKTEAGTSSRLLLTKATVSDSGNYTCVPAGAIPASVQVYVINGEHPAAMQTSGQRSTSAGCEQQLLLLLVLASLALLLNKSQLAQGGCSTFPQRLRSRRRPPAAGAARSTIPDRTMTMMMVSEQRQQVFFCR</sequence>
<dbReference type="PANTHER" id="PTHR23279:SF6">
    <property type="entry name" value="DEFECTIVE PROBOSCIS EXTENSION RESPONSE 7, ISOFORM F"/>
    <property type="match status" value="1"/>
</dbReference>
<feature type="domain" description="Ig-like" evidence="2">
    <location>
        <begin position="213"/>
        <end position="305"/>
    </location>
</feature>
<proteinExistence type="predicted"/>
<dbReference type="SMART" id="SM00408">
    <property type="entry name" value="IGc2"/>
    <property type="match status" value="2"/>
</dbReference>
<dbReference type="PROSITE" id="PS50835">
    <property type="entry name" value="IG_LIKE"/>
    <property type="match status" value="2"/>
</dbReference>
<dbReference type="GO" id="GO:0050808">
    <property type="term" value="P:synapse organization"/>
    <property type="evidence" value="ECO:0007669"/>
    <property type="project" value="TreeGrafter"/>
</dbReference>
<dbReference type="Pfam" id="PF07686">
    <property type="entry name" value="V-set"/>
    <property type="match status" value="1"/>
</dbReference>
<evidence type="ECO:0000313" key="3">
    <source>
        <dbReference type="EMBL" id="JAV28437.1"/>
    </source>
</evidence>
<dbReference type="CDD" id="cd00099">
    <property type="entry name" value="IgV"/>
    <property type="match status" value="1"/>
</dbReference>
<name>A0A1Q3FLL3_CULTA</name>